<dbReference type="EMBL" id="NXLQ01000033">
    <property type="protein sequence ID" value="RDU62249.1"/>
    <property type="molecule type" value="Genomic_DNA"/>
</dbReference>
<feature type="domain" description="Type I restriction modification DNA specificity" evidence="5">
    <location>
        <begin position="366"/>
        <end position="510"/>
    </location>
</feature>
<feature type="coiled-coil region" evidence="4">
    <location>
        <begin position="272"/>
        <end position="299"/>
    </location>
</feature>
<dbReference type="GO" id="GO:0003677">
    <property type="term" value="F:DNA binding"/>
    <property type="evidence" value="ECO:0007669"/>
    <property type="project" value="UniProtKB-KW"/>
</dbReference>
<dbReference type="InterPro" id="IPR052021">
    <property type="entry name" value="Type-I_RS_S_subunit"/>
</dbReference>
<proteinExistence type="inferred from homology"/>
<dbReference type="PANTHER" id="PTHR30408:SF12">
    <property type="entry name" value="TYPE I RESTRICTION ENZYME MJAVIII SPECIFICITY SUBUNIT"/>
    <property type="match status" value="1"/>
</dbReference>
<dbReference type="Pfam" id="PF01420">
    <property type="entry name" value="Methylase_S"/>
    <property type="match status" value="2"/>
</dbReference>
<comment type="caution">
    <text evidence="6">The sequence shown here is derived from an EMBL/GenBank/DDBJ whole genome shotgun (WGS) entry which is preliminary data.</text>
</comment>
<dbReference type="PANTHER" id="PTHR30408">
    <property type="entry name" value="TYPE-1 RESTRICTION ENZYME ECOKI SPECIFICITY PROTEIN"/>
    <property type="match status" value="1"/>
</dbReference>
<dbReference type="SUPFAM" id="SSF116734">
    <property type="entry name" value="DNA methylase specificity domain"/>
    <property type="match status" value="2"/>
</dbReference>
<dbReference type="RefSeq" id="WP_181882414.1">
    <property type="nucleotide sequence ID" value="NZ_NXLQ01000033.1"/>
</dbReference>
<protein>
    <recommendedName>
        <fullName evidence="5">Type I restriction modification DNA specificity domain-containing protein</fullName>
    </recommendedName>
</protein>
<keyword evidence="7" id="KW-1185">Reference proteome</keyword>
<evidence type="ECO:0000256" key="1">
    <source>
        <dbReference type="ARBA" id="ARBA00010923"/>
    </source>
</evidence>
<keyword evidence="4" id="KW-0175">Coiled coil</keyword>
<evidence type="ECO:0000256" key="4">
    <source>
        <dbReference type="SAM" id="Coils"/>
    </source>
</evidence>
<dbReference type="Proteomes" id="UP000256379">
    <property type="component" value="Unassembled WGS sequence"/>
</dbReference>
<reference evidence="6 7" key="1">
    <citation type="submission" date="2018-04" db="EMBL/GenBank/DDBJ databases">
        <title>Novel Campyloabacter and Helicobacter Species and Strains.</title>
        <authorList>
            <person name="Mannion A.J."/>
            <person name="Shen Z."/>
            <person name="Fox J.G."/>
        </authorList>
    </citation>
    <scope>NUCLEOTIDE SEQUENCE [LARGE SCALE GENOMIC DNA]</scope>
    <source>
        <strain evidence="6 7">MIT 17-337</strain>
    </source>
</reference>
<keyword evidence="3" id="KW-0238">DNA-binding</keyword>
<sequence length="533" mass="59931">GNPPRSVDSIVAKLEKLTKELIGFSLRSLELSSQDEAKTFYNNTNNDIIDSSLRGKAEAIHNKNIILSDSKISENANNGLPRFANANLTMTQKQQKDDFNTLKSLLESLPTPPPQGWEKKKLGEIVSVQSGGTPSRGNANYWNGTISWLKSEVCQNCYVYENQVKEKITDDGLQHSSAKILKKDSVLIALVGATIGKAGYLTFESATNQNIAGLYPLDEKILKSKFLYYSCFGLYPQFKSLGGFSMANLTFIKNLQIPLPPLEAQDIIVQTIDFIESQIDSINTQIKNIESKKEEILHNALTIGGGGGNLDTLEKELANLYIRLNFYRYIKDYVLEQCGLKPSLQSLIESITPLFETMSKTRKNYKFSNKEFFSLQIGKRVLDNELNPNGKIPVYSANVLKPFGFIDKEILKDYRRDSVLWGIDGDWSVGFMPKNQPFYPTDHCGVLQVIGNTHNARYVGFSLEYAGLKAGFDRNLRASIERISNLSLSLPPKEAQDTIVQTIDFIESQISYLHSNEILLSEKKEEILRELLY</sequence>
<dbReference type="Gene3D" id="3.90.220.20">
    <property type="entry name" value="DNA methylase specificity domains"/>
    <property type="match status" value="2"/>
</dbReference>
<evidence type="ECO:0000256" key="2">
    <source>
        <dbReference type="ARBA" id="ARBA00022747"/>
    </source>
</evidence>
<evidence type="ECO:0000259" key="5">
    <source>
        <dbReference type="Pfam" id="PF01420"/>
    </source>
</evidence>
<name>A0A3D8IAQ6_9HELI</name>
<evidence type="ECO:0000256" key="3">
    <source>
        <dbReference type="ARBA" id="ARBA00023125"/>
    </source>
</evidence>
<dbReference type="InterPro" id="IPR044946">
    <property type="entry name" value="Restrct_endonuc_typeI_TRD_sf"/>
</dbReference>
<dbReference type="GO" id="GO:0009307">
    <property type="term" value="P:DNA restriction-modification system"/>
    <property type="evidence" value="ECO:0007669"/>
    <property type="project" value="UniProtKB-KW"/>
</dbReference>
<gene>
    <name evidence="6" type="ORF">CQA53_09450</name>
</gene>
<organism evidence="6 7">
    <name type="scientific">Helicobacter didelphidarum</name>
    <dbReference type="NCBI Taxonomy" id="2040648"/>
    <lineage>
        <taxon>Bacteria</taxon>
        <taxon>Pseudomonadati</taxon>
        <taxon>Campylobacterota</taxon>
        <taxon>Epsilonproteobacteria</taxon>
        <taxon>Campylobacterales</taxon>
        <taxon>Helicobacteraceae</taxon>
        <taxon>Helicobacter</taxon>
    </lineage>
</organism>
<accession>A0A3D8IAQ6</accession>
<evidence type="ECO:0000313" key="6">
    <source>
        <dbReference type="EMBL" id="RDU62249.1"/>
    </source>
</evidence>
<dbReference type="AlphaFoldDB" id="A0A3D8IAQ6"/>
<dbReference type="InterPro" id="IPR000055">
    <property type="entry name" value="Restrct_endonuc_typeI_TRD"/>
</dbReference>
<feature type="domain" description="Type I restriction modification DNA specificity" evidence="5">
    <location>
        <begin position="114"/>
        <end position="290"/>
    </location>
</feature>
<evidence type="ECO:0000313" key="7">
    <source>
        <dbReference type="Proteomes" id="UP000256379"/>
    </source>
</evidence>
<comment type="similarity">
    <text evidence="1">Belongs to the type-I restriction system S methylase family.</text>
</comment>
<keyword evidence="2" id="KW-0680">Restriction system</keyword>
<feature type="non-terminal residue" evidence="6">
    <location>
        <position position="1"/>
    </location>
</feature>